<accession>A0A4V5UUS4</accession>
<evidence type="ECO:0000313" key="5">
    <source>
        <dbReference type="Proteomes" id="UP000305848"/>
    </source>
</evidence>
<feature type="region of interest" description="Disordered" evidence="2">
    <location>
        <begin position="1"/>
        <end position="22"/>
    </location>
</feature>
<evidence type="ECO:0008006" key="6">
    <source>
        <dbReference type="Google" id="ProtNLM"/>
    </source>
</evidence>
<feature type="compositionally biased region" description="Polar residues" evidence="2">
    <location>
        <begin position="1"/>
        <end position="11"/>
    </location>
</feature>
<evidence type="ECO:0000256" key="1">
    <source>
        <dbReference type="SAM" id="Coils"/>
    </source>
</evidence>
<organism evidence="4 5">
    <name type="scientific">Ilyomonas limi</name>
    <dbReference type="NCBI Taxonomy" id="2575867"/>
    <lineage>
        <taxon>Bacteria</taxon>
        <taxon>Pseudomonadati</taxon>
        <taxon>Bacteroidota</taxon>
        <taxon>Chitinophagia</taxon>
        <taxon>Chitinophagales</taxon>
        <taxon>Chitinophagaceae</taxon>
        <taxon>Ilyomonas</taxon>
    </lineage>
</organism>
<protein>
    <recommendedName>
        <fullName evidence="6">Chromosome segregation protein SMC</fullName>
    </recommendedName>
</protein>
<evidence type="ECO:0000256" key="2">
    <source>
        <dbReference type="SAM" id="MobiDB-lite"/>
    </source>
</evidence>
<dbReference type="RefSeq" id="WP_137260818.1">
    <property type="nucleotide sequence ID" value="NZ_SZQL01000003.1"/>
</dbReference>
<feature type="coiled-coil region" evidence="1">
    <location>
        <begin position="96"/>
        <end position="162"/>
    </location>
</feature>
<gene>
    <name evidence="4" type="ORF">FC093_05865</name>
</gene>
<name>A0A4V5UUS4_9BACT</name>
<dbReference type="PROSITE" id="PS50194">
    <property type="entry name" value="FILAMIN_REPEAT"/>
    <property type="match status" value="1"/>
</dbReference>
<comment type="caution">
    <text evidence="4">The sequence shown here is derived from an EMBL/GenBank/DDBJ whole genome shotgun (WGS) entry which is preliminary data.</text>
</comment>
<reference evidence="4 5" key="1">
    <citation type="submission" date="2019-05" db="EMBL/GenBank/DDBJ databases">
        <title>Panacibacter sp. strain 17mud1-8 Genome sequencing and assembly.</title>
        <authorList>
            <person name="Chhetri G."/>
        </authorList>
    </citation>
    <scope>NUCLEOTIDE SEQUENCE [LARGE SCALE GENOMIC DNA]</scope>
    <source>
        <strain evidence="4 5">17mud1-8</strain>
    </source>
</reference>
<keyword evidence="1" id="KW-0175">Coiled coil</keyword>
<dbReference type="AlphaFoldDB" id="A0A4V5UUS4"/>
<evidence type="ECO:0000313" key="4">
    <source>
        <dbReference type="EMBL" id="TKK70273.1"/>
    </source>
</evidence>
<keyword evidence="3" id="KW-0472">Membrane</keyword>
<dbReference type="Gene3D" id="1.10.287.1490">
    <property type="match status" value="1"/>
</dbReference>
<evidence type="ECO:0000256" key="3">
    <source>
        <dbReference type="SAM" id="Phobius"/>
    </source>
</evidence>
<dbReference type="EMBL" id="SZQL01000003">
    <property type="protein sequence ID" value="TKK70273.1"/>
    <property type="molecule type" value="Genomic_DNA"/>
</dbReference>
<sequence>MSYTNYPSAGTPTPAGRPNDSKDNRKLIYGILIVALLGTWGYIIYDKNKTNENIAQLQTQTRTTEVSRDSIQEAYNDIAQQFDTLKSNNLQLQGKLSKKDEDIKSLRSQIETELKKSNRDNAKLQSLIKELRGKVTDYETQIAQLKAENEQLTTSNKQLTVQRDSLNTSNQTLAQNLSTTQAEKAQVEDVASTLHASNINIEAINVKGSGKEKTTSTAKRADLFRISFQLDENRIADSGEKELYVVVTGPDGKPITTPSDGSGTFQTRDEGEKVYTNKVDVQYTQGQRLPVSFDWKIDNNHYQTGNYTIQIYHNGYKIGEGTKSLKKGGLFS</sequence>
<proteinExistence type="predicted"/>
<dbReference type="Proteomes" id="UP000305848">
    <property type="component" value="Unassembled WGS sequence"/>
</dbReference>
<keyword evidence="3" id="KW-0812">Transmembrane</keyword>
<feature type="transmembrane region" description="Helical" evidence="3">
    <location>
        <begin position="27"/>
        <end position="45"/>
    </location>
</feature>
<keyword evidence="5" id="KW-1185">Reference proteome</keyword>
<dbReference type="InterPro" id="IPR017868">
    <property type="entry name" value="Filamin/ABP280_repeat-like"/>
</dbReference>
<dbReference type="OrthoDB" id="1115172at2"/>
<keyword evidence="3" id="KW-1133">Transmembrane helix</keyword>